<proteinExistence type="predicted"/>
<keyword evidence="3" id="KW-1185">Reference proteome</keyword>
<name>A0A4Q0I556_9FIRM</name>
<dbReference type="EMBL" id="RLII01000006">
    <property type="protein sequence ID" value="RXE59453.1"/>
    <property type="molecule type" value="Genomic_DNA"/>
</dbReference>
<gene>
    <name evidence="2" type="ORF">EFD62_07325</name>
</gene>
<dbReference type="Gene3D" id="1.10.1220.10">
    <property type="entry name" value="Met repressor-like"/>
    <property type="match status" value="1"/>
</dbReference>
<dbReference type="InterPro" id="IPR002145">
    <property type="entry name" value="CopG"/>
</dbReference>
<dbReference type="InterPro" id="IPR013321">
    <property type="entry name" value="Arc_rbn_hlx_hlx"/>
</dbReference>
<comment type="caution">
    <text evidence="2">The sequence shown here is derived from an EMBL/GenBank/DDBJ whole genome shotgun (WGS) entry which is preliminary data.</text>
</comment>
<dbReference type="RefSeq" id="WP_069195728.1">
    <property type="nucleotide sequence ID" value="NZ_RLII01000006.1"/>
</dbReference>
<evidence type="ECO:0000313" key="2">
    <source>
        <dbReference type="EMBL" id="RXE59453.1"/>
    </source>
</evidence>
<dbReference type="Proteomes" id="UP000289166">
    <property type="component" value="Unassembled WGS sequence"/>
</dbReference>
<protein>
    <submittedName>
        <fullName evidence="2">Ribbon-helix-helix protein, CopG family</fullName>
    </submittedName>
</protein>
<dbReference type="Pfam" id="PF01402">
    <property type="entry name" value="RHH_1"/>
    <property type="match status" value="1"/>
</dbReference>
<evidence type="ECO:0000259" key="1">
    <source>
        <dbReference type="Pfam" id="PF01402"/>
    </source>
</evidence>
<feature type="domain" description="Ribbon-helix-helix protein CopG" evidence="1">
    <location>
        <begin position="7"/>
        <end position="44"/>
    </location>
</feature>
<dbReference type="AlphaFoldDB" id="A0A4Q0I556"/>
<organism evidence="2 3">
    <name type="scientific">Acetivibrio mesophilus</name>
    <dbReference type="NCBI Taxonomy" id="2487273"/>
    <lineage>
        <taxon>Bacteria</taxon>
        <taxon>Bacillati</taxon>
        <taxon>Bacillota</taxon>
        <taxon>Clostridia</taxon>
        <taxon>Eubacteriales</taxon>
        <taxon>Oscillospiraceae</taxon>
        <taxon>Acetivibrio</taxon>
    </lineage>
</organism>
<evidence type="ECO:0000313" key="3">
    <source>
        <dbReference type="Proteomes" id="UP000289166"/>
    </source>
</evidence>
<dbReference type="InterPro" id="IPR010985">
    <property type="entry name" value="Ribbon_hlx_hlx"/>
</dbReference>
<sequence>MAQLKKILISLPDNLLKEVDSIVAMEKINRSEFVREAMKLYIREKRRIEMRDRLKKGYQQMAEINVKLAEICFDADNDQQQKYEEGLRELEDSGN</sequence>
<dbReference type="GO" id="GO:0006355">
    <property type="term" value="P:regulation of DNA-templated transcription"/>
    <property type="evidence" value="ECO:0007669"/>
    <property type="project" value="InterPro"/>
</dbReference>
<dbReference type="CDD" id="cd22231">
    <property type="entry name" value="RHH_NikR_HicB-like"/>
    <property type="match status" value="1"/>
</dbReference>
<dbReference type="SUPFAM" id="SSF47598">
    <property type="entry name" value="Ribbon-helix-helix"/>
    <property type="match status" value="1"/>
</dbReference>
<reference evidence="3" key="1">
    <citation type="submission" date="2018-11" db="EMBL/GenBank/DDBJ databases">
        <title>Genome sequencing of a novel mesophilic and cellulolytic organism within the genus Hungateiclostridium.</title>
        <authorList>
            <person name="Rettenmaier R."/>
            <person name="Liebl W."/>
            <person name="Zverlov V."/>
        </authorList>
    </citation>
    <scope>NUCLEOTIDE SEQUENCE [LARGE SCALE GENOMIC DNA]</scope>
    <source>
        <strain evidence="3">N2K1</strain>
    </source>
</reference>
<dbReference type="OrthoDB" id="1634058at2"/>
<accession>A0A4Q0I556</accession>